<evidence type="ECO:0000313" key="3">
    <source>
        <dbReference type="EMBL" id="TXL81970.1"/>
    </source>
</evidence>
<dbReference type="InterPro" id="IPR023606">
    <property type="entry name" value="CoA-Trfase_III_dom_1_sf"/>
</dbReference>
<dbReference type="InterPro" id="IPR044855">
    <property type="entry name" value="CoA-Trfase_III_dom3_sf"/>
</dbReference>
<comment type="caution">
    <text evidence="3">The sequence shown here is derived from an EMBL/GenBank/DDBJ whole genome shotgun (WGS) entry which is preliminary data.</text>
</comment>
<accession>A0A5C8PVR8</accession>
<dbReference type="PANTHER" id="PTHR48207">
    <property type="entry name" value="SUCCINATE--HYDROXYMETHYLGLUTARATE COA-TRANSFERASE"/>
    <property type="match status" value="1"/>
</dbReference>
<feature type="region of interest" description="Disordered" evidence="2">
    <location>
        <begin position="374"/>
        <end position="394"/>
    </location>
</feature>
<evidence type="ECO:0000256" key="2">
    <source>
        <dbReference type="SAM" id="MobiDB-lite"/>
    </source>
</evidence>
<dbReference type="InterPro" id="IPR050483">
    <property type="entry name" value="CoA-transferase_III_domain"/>
</dbReference>
<proteinExistence type="predicted"/>
<keyword evidence="1 3" id="KW-0808">Transferase</keyword>
<dbReference type="GO" id="GO:0008410">
    <property type="term" value="F:CoA-transferase activity"/>
    <property type="evidence" value="ECO:0007669"/>
    <property type="project" value="TreeGrafter"/>
</dbReference>
<dbReference type="Gene3D" id="3.30.1540.10">
    <property type="entry name" value="formyl-coa transferase, domain 3"/>
    <property type="match status" value="1"/>
</dbReference>
<dbReference type="Proteomes" id="UP000321638">
    <property type="component" value="Unassembled WGS sequence"/>
</dbReference>
<dbReference type="OrthoDB" id="7457784at2"/>
<name>A0A5C8PVR8_9HYPH</name>
<evidence type="ECO:0000313" key="4">
    <source>
        <dbReference type="Proteomes" id="UP000321638"/>
    </source>
</evidence>
<keyword evidence="4" id="KW-1185">Reference proteome</keyword>
<protein>
    <submittedName>
        <fullName evidence="3">CoA transferase</fullName>
    </submittedName>
</protein>
<dbReference type="Gene3D" id="3.40.50.10540">
    <property type="entry name" value="Crotonobetainyl-coa:carnitine coa-transferase, domain 1"/>
    <property type="match status" value="1"/>
</dbReference>
<reference evidence="3 4" key="1">
    <citation type="submission" date="2019-06" db="EMBL/GenBank/DDBJ databases">
        <title>New taxonomy in bacterial strain CC-CFT640, isolated from vineyard.</title>
        <authorList>
            <person name="Lin S.-Y."/>
            <person name="Tsai C.-F."/>
            <person name="Young C.-C."/>
        </authorList>
    </citation>
    <scope>NUCLEOTIDE SEQUENCE [LARGE SCALE GENOMIC DNA]</scope>
    <source>
        <strain evidence="3 4">CC-CFT640</strain>
    </source>
</reference>
<dbReference type="AlphaFoldDB" id="A0A5C8PVR8"/>
<gene>
    <name evidence="3" type="ORF">FHP25_02570</name>
</gene>
<dbReference type="Pfam" id="PF02515">
    <property type="entry name" value="CoA_transf_3"/>
    <property type="match status" value="1"/>
</dbReference>
<dbReference type="SUPFAM" id="SSF89796">
    <property type="entry name" value="CoA-transferase family III (CaiB/BaiF)"/>
    <property type="match status" value="1"/>
</dbReference>
<dbReference type="InterPro" id="IPR003673">
    <property type="entry name" value="CoA-Trfase_fam_III"/>
</dbReference>
<sequence>MAWLPDWRHPTPARRRKRMLPLEGIKVVELAQNLAGPFCAQILAHLGAEVIKVEKPNGGDDARGWGRVLSHAASSSFNAVNLSKKSVVADLKDPADVEKVRRLVDTADVLVQNMRPGTLEGLGLGPETLMARNPRLIYCSVNAYGASGPKKMDPGYEPIVQAFAGMMMMSGFPGGPPMRMGTQVLDHGSAMWAAIGVLAALAERHHTGRGRKVDTSLLETAIGWWTNPYAGYATTGEVPERHPTGSRGVVVFEGFETADGPIIVAAGNDGLFRKLCPVIGKPEWASDPSLATNRQRVDRREELVGEMQRVLKTKPRAHWLEVIAAAGIPCTPINALPEMLAEPQTQAVGMLQKVPGLERDVPLIALPLQFDGQRPPIRHRAPTLGENTKDVFGE</sequence>
<evidence type="ECO:0000256" key="1">
    <source>
        <dbReference type="ARBA" id="ARBA00022679"/>
    </source>
</evidence>
<organism evidence="3 4">
    <name type="scientific">Vineibacter terrae</name>
    <dbReference type="NCBI Taxonomy" id="2586908"/>
    <lineage>
        <taxon>Bacteria</taxon>
        <taxon>Pseudomonadati</taxon>
        <taxon>Pseudomonadota</taxon>
        <taxon>Alphaproteobacteria</taxon>
        <taxon>Hyphomicrobiales</taxon>
        <taxon>Vineibacter</taxon>
    </lineage>
</organism>
<dbReference type="PANTHER" id="PTHR48207:SF3">
    <property type="entry name" value="SUCCINATE--HYDROXYMETHYLGLUTARATE COA-TRANSFERASE"/>
    <property type="match status" value="1"/>
</dbReference>
<dbReference type="EMBL" id="VDUZ01000002">
    <property type="protein sequence ID" value="TXL81970.1"/>
    <property type="molecule type" value="Genomic_DNA"/>
</dbReference>